<organism evidence="2 3">
    <name type="scientific">Streptomyces humicola</name>
    <dbReference type="NCBI Taxonomy" id="2953240"/>
    <lineage>
        <taxon>Bacteria</taxon>
        <taxon>Bacillati</taxon>
        <taxon>Actinomycetota</taxon>
        <taxon>Actinomycetes</taxon>
        <taxon>Kitasatosporales</taxon>
        <taxon>Streptomycetaceae</taxon>
        <taxon>Streptomyces</taxon>
    </lineage>
</organism>
<protein>
    <submittedName>
        <fullName evidence="2">Uncharacterized protein</fullName>
    </submittedName>
</protein>
<name>A0ABT1PVR5_9ACTN</name>
<feature type="region of interest" description="Disordered" evidence="1">
    <location>
        <begin position="112"/>
        <end position="152"/>
    </location>
</feature>
<dbReference type="Proteomes" id="UP001057702">
    <property type="component" value="Unassembled WGS sequence"/>
</dbReference>
<evidence type="ECO:0000256" key="1">
    <source>
        <dbReference type="SAM" id="MobiDB-lite"/>
    </source>
</evidence>
<accession>A0ABT1PVR5</accession>
<gene>
    <name evidence="2" type="ORF">NGB36_14380</name>
</gene>
<feature type="compositionally biased region" description="Low complexity" evidence="1">
    <location>
        <begin position="123"/>
        <end position="138"/>
    </location>
</feature>
<dbReference type="RefSeq" id="WP_255920658.1">
    <property type="nucleotide sequence ID" value="NZ_JANFNG010000009.1"/>
</dbReference>
<evidence type="ECO:0000313" key="2">
    <source>
        <dbReference type="EMBL" id="MCQ4081761.1"/>
    </source>
</evidence>
<proteinExistence type="predicted"/>
<evidence type="ECO:0000313" key="3">
    <source>
        <dbReference type="Proteomes" id="UP001057702"/>
    </source>
</evidence>
<comment type="caution">
    <text evidence="2">The sequence shown here is derived from an EMBL/GenBank/DDBJ whole genome shotgun (WGS) entry which is preliminary data.</text>
</comment>
<reference evidence="2" key="1">
    <citation type="submission" date="2022-06" db="EMBL/GenBank/DDBJ databases">
        <title>Draft genome sequence of Streptomyces sp. RB6PN25 isolated from peat swamp forest in Thailand.</title>
        <authorList>
            <person name="Duangmal K."/>
            <person name="Klaysubun C."/>
        </authorList>
    </citation>
    <scope>NUCLEOTIDE SEQUENCE</scope>
    <source>
        <strain evidence="2">RB6PN25</strain>
    </source>
</reference>
<dbReference type="EMBL" id="JANFNG010000009">
    <property type="protein sequence ID" value="MCQ4081761.1"/>
    <property type="molecule type" value="Genomic_DNA"/>
</dbReference>
<sequence>MLDALVQTSSADTKAELRQGARFFERATRSHIRTEQAELRALRRAAREIVSGGPALGRGGDALAASLDEAVRAGHNPAALLKQTGEIRELGTANHISDVLVWRLRRLGNLPASVDLPKPPPNRRLAPTTPATAATTRTVPPPTPGTARPRAR</sequence>
<keyword evidence="3" id="KW-1185">Reference proteome</keyword>